<accession>A0A6J5TWD8</accession>
<dbReference type="AlphaFoldDB" id="A0A6J5TWD8"/>
<organism evidence="3 4">
    <name type="scientific">Prunus armeniaca</name>
    <name type="common">Apricot</name>
    <name type="synonym">Armeniaca vulgaris</name>
    <dbReference type="NCBI Taxonomy" id="36596"/>
    <lineage>
        <taxon>Eukaryota</taxon>
        <taxon>Viridiplantae</taxon>
        <taxon>Streptophyta</taxon>
        <taxon>Embryophyta</taxon>
        <taxon>Tracheophyta</taxon>
        <taxon>Spermatophyta</taxon>
        <taxon>Magnoliopsida</taxon>
        <taxon>eudicotyledons</taxon>
        <taxon>Gunneridae</taxon>
        <taxon>Pentapetalae</taxon>
        <taxon>rosids</taxon>
        <taxon>fabids</taxon>
        <taxon>Rosales</taxon>
        <taxon>Rosaceae</taxon>
        <taxon>Amygdaloideae</taxon>
        <taxon>Amygdaleae</taxon>
        <taxon>Prunus</taxon>
    </lineage>
</organism>
<evidence type="ECO:0000313" key="3">
    <source>
        <dbReference type="EMBL" id="CAB4266728.1"/>
    </source>
</evidence>
<dbReference type="Pfam" id="PF07059">
    <property type="entry name" value="EDR2_C"/>
    <property type="match status" value="1"/>
</dbReference>
<dbReference type="PANTHER" id="PTHR31558">
    <property type="entry name" value="CW14 PROTEIN"/>
    <property type="match status" value="1"/>
</dbReference>
<keyword evidence="1" id="KW-0732">Signal</keyword>
<proteinExistence type="predicted"/>
<dbReference type="Proteomes" id="UP000507222">
    <property type="component" value="Unassembled WGS sequence"/>
</dbReference>
<protein>
    <recommendedName>
        <fullName evidence="2">Protein ENHANCED DISEASE RESISTANCE 2 C-terminal domain-containing protein</fullName>
    </recommendedName>
</protein>
<name>A0A6J5TWD8_PRUAR</name>
<evidence type="ECO:0000256" key="1">
    <source>
        <dbReference type="SAM" id="SignalP"/>
    </source>
</evidence>
<dbReference type="InterPro" id="IPR009769">
    <property type="entry name" value="EDR2_C"/>
</dbReference>
<feature type="signal peptide" evidence="1">
    <location>
        <begin position="1"/>
        <end position="16"/>
    </location>
</feature>
<reference evidence="3 4" key="1">
    <citation type="submission" date="2020-05" db="EMBL/GenBank/DDBJ databases">
        <authorList>
            <person name="Campoy J."/>
            <person name="Schneeberger K."/>
            <person name="Spophaly S."/>
        </authorList>
    </citation>
    <scope>NUCLEOTIDE SEQUENCE [LARGE SCALE GENOMIC DNA]</scope>
    <source>
        <strain evidence="3">PruArmRojPasFocal</strain>
    </source>
</reference>
<feature type="chain" id="PRO_5026920032" description="Protein ENHANCED DISEASE RESISTANCE 2 C-terminal domain-containing protein" evidence="1">
    <location>
        <begin position="17"/>
        <end position="111"/>
    </location>
</feature>
<evidence type="ECO:0000313" key="4">
    <source>
        <dbReference type="Proteomes" id="UP000507222"/>
    </source>
</evidence>
<evidence type="ECO:0000259" key="2">
    <source>
        <dbReference type="Pfam" id="PF07059"/>
    </source>
</evidence>
<dbReference type="EMBL" id="CAEKDK010000001">
    <property type="protein sequence ID" value="CAB4266728.1"/>
    <property type="molecule type" value="Genomic_DNA"/>
</dbReference>
<dbReference type="PANTHER" id="PTHR31558:SF16">
    <property type="entry name" value="FAMILY PROTEIN, PUTATIVE (DUF1336)-RELATED"/>
    <property type="match status" value="1"/>
</dbReference>
<feature type="domain" description="Protein ENHANCED DISEASE RESISTANCE 2 C-terminal" evidence="2">
    <location>
        <begin position="4"/>
        <end position="109"/>
    </location>
</feature>
<gene>
    <name evidence="3" type="ORF">CURHAP_LOCUS9114</name>
</gene>
<sequence>MILLCALLQLPTYPAAMFLGDNDGEGMSLVMYFKVSENFDKDVSPQFQDSIKKMVDDETEKVKGFTKDSTVSFRERLKILAGVVNPEDLGRSSAEKKLVHAYDDKPVLSHP</sequence>